<protein>
    <submittedName>
        <fullName evidence="3">Peroxiredoxin</fullName>
    </submittedName>
</protein>
<organism evidence="3 4">
    <name type="scientific">Sanguibacter antarcticus</name>
    <dbReference type="NCBI Taxonomy" id="372484"/>
    <lineage>
        <taxon>Bacteria</taxon>
        <taxon>Bacillati</taxon>
        <taxon>Actinomycetota</taxon>
        <taxon>Actinomycetes</taxon>
        <taxon>Micrococcales</taxon>
        <taxon>Sanguibacteraceae</taxon>
        <taxon>Sanguibacter</taxon>
    </lineage>
</organism>
<dbReference type="OrthoDB" id="9151585at2"/>
<dbReference type="PROSITE" id="PS51352">
    <property type="entry name" value="THIOREDOXIN_2"/>
    <property type="match status" value="1"/>
</dbReference>
<dbReference type="SUPFAM" id="SSF52833">
    <property type="entry name" value="Thioredoxin-like"/>
    <property type="match status" value="1"/>
</dbReference>
<gene>
    <name evidence="3" type="ORF">ATL42_0237</name>
</gene>
<keyword evidence="1" id="KW-0812">Transmembrane</keyword>
<keyword evidence="1" id="KW-0472">Membrane</keyword>
<dbReference type="Gene3D" id="3.40.30.10">
    <property type="entry name" value="Glutaredoxin"/>
    <property type="match status" value="1"/>
</dbReference>
<dbReference type="RefSeq" id="WP_098453781.1">
    <property type="nucleotide sequence ID" value="NZ_PDJG01000001.1"/>
</dbReference>
<reference evidence="3 4" key="1">
    <citation type="submission" date="2017-10" db="EMBL/GenBank/DDBJ databases">
        <title>Sequencing the genomes of 1000 actinobacteria strains.</title>
        <authorList>
            <person name="Klenk H.-P."/>
        </authorList>
    </citation>
    <scope>NUCLEOTIDE SEQUENCE [LARGE SCALE GENOMIC DNA]</scope>
    <source>
        <strain evidence="3 4">DSM 18966</strain>
    </source>
</reference>
<dbReference type="EMBL" id="PDJG01000001">
    <property type="protein sequence ID" value="PFG32406.1"/>
    <property type="molecule type" value="Genomic_DNA"/>
</dbReference>
<keyword evidence="4" id="KW-1185">Reference proteome</keyword>
<accession>A0A2A9E196</accession>
<evidence type="ECO:0000256" key="1">
    <source>
        <dbReference type="SAM" id="Phobius"/>
    </source>
</evidence>
<proteinExistence type="predicted"/>
<dbReference type="AlphaFoldDB" id="A0A2A9E196"/>
<dbReference type="GO" id="GO:0016209">
    <property type="term" value="F:antioxidant activity"/>
    <property type="evidence" value="ECO:0007669"/>
    <property type="project" value="InterPro"/>
</dbReference>
<feature type="transmembrane region" description="Helical" evidence="1">
    <location>
        <begin position="36"/>
        <end position="55"/>
    </location>
</feature>
<name>A0A2A9E196_9MICO</name>
<dbReference type="InterPro" id="IPR036249">
    <property type="entry name" value="Thioredoxin-like_sf"/>
</dbReference>
<dbReference type="InterPro" id="IPR013766">
    <property type="entry name" value="Thioredoxin_domain"/>
</dbReference>
<comment type="caution">
    <text evidence="3">The sequence shown here is derived from an EMBL/GenBank/DDBJ whole genome shotgun (WGS) entry which is preliminary data.</text>
</comment>
<dbReference type="Pfam" id="PF00578">
    <property type="entry name" value="AhpC-TSA"/>
    <property type="match status" value="1"/>
</dbReference>
<evidence type="ECO:0000313" key="4">
    <source>
        <dbReference type="Proteomes" id="UP000225548"/>
    </source>
</evidence>
<dbReference type="Proteomes" id="UP000225548">
    <property type="component" value="Unassembled WGS sequence"/>
</dbReference>
<evidence type="ECO:0000259" key="2">
    <source>
        <dbReference type="PROSITE" id="PS51352"/>
    </source>
</evidence>
<dbReference type="InterPro" id="IPR000866">
    <property type="entry name" value="AhpC/TSA"/>
</dbReference>
<evidence type="ECO:0000313" key="3">
    <source>
        <dbReference type="EMBL" id="PFG32406.1"/>
    </source>
</evidence>
<sequence length="208" mass="22633">MTSASATRRLDERQHALHEIQVMQEAKTRHRQRRSWALWGAALLVIATVVTLALLNAGPTESVDTRRAPDFTLPASDGSVVSLADYRGAPVVLYFNEGAGCDACLLQMQKIEQNPAFAEAGITVLPIVMNSAEQINAERARLGVTAPFLIDDGTVSEAYGTLGTGMHEGLPGHGFILIDAEGVQRWYGNYPSMWLEPDALLEEVTSRL</sequence>
<dbReference type="GO" id="GO:0016491">
    <property type="term" value="F:oxidoreductase activity"/>
    <property type="evidence" value="ECO:0007669"/>
    <property type="project" value="InterPro"/>
</dbReference>
<keyword evidence="1" id="KW-1133">Transmembrane helix</keyword>
<feature type="domain" description="Thioredoxin" evidence="2">
    <location>
        <begin position="62"/>
        <end position="208"/>
    </location>
</feature>